<proteinExistence type="predicted"/>
<organism evidence="1 2">
    <name type="scientific">Racocetra persica</name>
    <dbReference type="NCBI Taxonomy" id="160502"/>
    <lineage>
        <taxon>Eukaryota</taxon>
        <taxon>Fungi</taxon>
        <taxon>Fungi incertae sedis</taxon>
        <taxon>Mucoromycota</taxon>
        <taxon>Glomeromycotina</taxon>
        <taxon>Glomeromycetes</taxon>
        <taxon>Diversisporales</taxon>
        <taxon>Gigasporaceae</taxon>
        <taxon>Racocetra</taxon>
    </lineage>
</organism>
<accession>A0ACA9NTY4</accession>
<dbReference type="Proteomes" id="UP000789920">
    <property type="component" value="Unassembled WGS sequence"/>
</dbReference>
<keyword evidence="2" id="KW-1185">Reference proteome</keyword>
<protein>
    <submittedName>
        <fullName evidence="1">10457_t:CDS:1</fullName>
    </submittedName>
</protein>
<evidence type="ECO:0000313" key="2">
    <source>
        <dbReference type="Proteomes" id="UP000789920"/>
    </source>
</evidence>
<reference evidence="1" key="1">
    <citation type="submission" date="2021-06" db="EMBL/GenBank/DDBJ databases">
        <authorList>
            <person name="Kallberg Y."/>
            <person name="Tangrot J."/>
            <person name="Rosling A."/>
        </authorList>
    </citation>
    <scope>NUCLEOTIDE SEQUENCE</scope>
    <source>
        <strain evidence="1">MA461A</strain>
    </source>
</reference>
<dbReference type="EMBL" id="CAJVQC010015433">
    <property type="protein sequence ID" value="CAG8666964.1"/>
    <property type="molecule type" value="Genomic_DNA"/>
</dbReference>
<comment type="caution">
    <text evidence="1">The sequence shown here is derived from an EMBL/GenBank/DDBJ whole genome shotgun (WGS) entry which is preliminary data.</text>
</comment>
<evidence type="ECO:0000313" key="1">
    <source>
        <dbReference type="EMBL" id="CAG8666964.1"/>
    </source>
</evidence>
<sequence>MPIIMVESRKKLPWIMMAAACAKYQQLFKESGNGILTEERELPTDEAIQA</sequence>
<gene>
    <name evidence="1" type="ORF">RPERSI_LOCUS8512</name>
</gene>
<name>A0ACA9NTY4_9GLOM</name>